<evidence type="ECO:0000313" key="1">
    <source>
        <dbReference type="EMBL" id="KUL34777.1"/>
    </source>
</evidence>
<keyword evidence="2" id="KW-1185">Reference proteome</keyword>
<comment type="caution">
    <text evidence="1">The sequence shown here is derived from an EMBL/GenBank/DDBJ whole genome shotgun (WGS) entry which is preliminary data.</text>
</comment>
<protein>
    <submittedName>
        <fullName evidence="1">Uncharacterized protein</fullName>
    </submittedName>
</protein>
<evidence type="ECO:0000313" key="2">
    <source>
        <dbReference type="Proteomes" id="UP000053923"/>
    </source>
</evidence>
<reference evidence="2" key="1">
    <citation type="submission" date="2015-10" db="EMBL/GenBank/DDBJ databases">
        <authorList>
            <person name="Ju K.-S."/>
            <person name="Doroghazi J.R."/>
            <person name="Metcalf W.W."/>
        </authorList>
    </citation>
    <scope>NUCLEOTIDE SEQUENCE [LARGE SCALE GENOMIC DNA]</scope>
    <source>
        <strain evidence="2">NRRL 3151</strain>
    </source>
</reference>
<dbReference type="AlphaFoldDB" id="A0A0X3URL3"/>
<dbReference type="RefSeq" id="WP_062704147.1">
    <property type="nucleotide sequence ID" value="NZ_LLZG01000165.1"/>
</dbReference>
<accession>A0A0X3URL3</accession>
<dbReference type="EMBL" id="LLZG01000165">
    <property type="protein sequence ID" value="KUL34777.1"/>
    <property type="molecule type" value="Genomic_DNA"/>
</dbReference>
<organism evidence="1 2">
    <name type="scientific">Streptomyces regalis</name>
    <dbReference type="NCBI Taxonomy" id="68262"/>
    <lineage>
        <taxon>Bacteria</taxon>
        <taxon>Bacillati</taxon>
        <taxon>Actinomycetota</taxon>
        <taxon>Actinomycetes</taxon>
        <taxon>Kitasatosporales</taxon>
        <taxon>Streptomycetaceae</taxon>
        <taxon>Streptomyces</taxon>
    </lineage>
</organism>
<name>A0A0X3URL3_9ACTN</name>
<gene>
    <name evidence="1" type="ORF">ADL12_20645</name>
</gene>
<dbReference type="Proteomes" id="UP000053923">
    <property type="component" value="Unassembled WGS sequence"/>
</dbReference>
<sequence length="70" mass="7961">MLPNDRECKRTLPAVPRVGDHIGWSPDRYHEEHTVASVYWDLDSPEGTHVLITLEERKVDGKSVNPPAEL</sequence>
<proteinExistence type="predicted"/>